<protein>
    <submittedName>
        <fullName evidence="2">Uncharacterized protein</fullName>
    </submittedName>
</protein>
<dbReference type="AlphaFoldDB" id="A0A1M7BWC3"/>
<evidence type="ECO:0000313" key="3">
    <source>
        <dbReference type="Proteomes" id="UP000184386"/>
    </source>
</evidence>
<gene>
    <name evidence="2" type="ORF">SAMN02745136_05263</name>
</gene>
<sequence>MIEKTYMKMKNIGNTNIVFGVLSIVVGIVSIWGGSNLLKSKNKLLF</sequence>
<name>A0A1M7BWC3_9FIRM</name>
<feature type="transmembrane region" description="Helical" evidence="1">
    <location>
        <begin position="12"/>
        <end position="33"/>
    </location>
</feature>
<dbReference type="Proteomes" id="UP000184386">
    <property type="component" value="Unassembled WGS sequence"/>
</dbReference>
<dbReference type="EMBL" id="FRAC01000039">
    <property type="protein sequence ID" value="SHL58879.1"/>
    <property type="molecule type" value="Genomic_DNA"/>
</dbReference>
<keyword evidence="1" id="KW-1133">Transmembrane helix</keyword>
<keyword evidence="1" id="KW-0472">Membrane</keyword>
<organism evidence="2 3">
    <name type="scientific">Anaerocolumna jejuensis DSM 15929</name>
    <dbReference type="NCBI Taxonomy" id="1121322"/>
    <lineage>
        <taxon>Bacteria</taxon>
        <taxon>Bacillati</taxon>
        <taxon>Bacillota</taxon>
        <taxon>Clostridia</taxon>
        <taxon>Lachnospirales</taxon>
        <taxon>Lachnospiraceae</taxon>
        <taxon>Anaerocolumna</taxon>
    </lineage>
</organism>
<proteinExistence type="predicted"/>
<evidence type="ECO:0000256" key="1">
    <source>
        <dbReference type="SAM" id="Phobius"/>
    </source>
</evidence>
<reference evidence="2 3" key="1">
    <citation type="submission" date="2016-11" db="EMBL/GenBank/DDBJ databases">
        <authorList>
            <person name="Jaros S."/>
            <person name="Januszkiewicz K."/>
            <person name="Wedrychowicz H."/>
        </authorList>
    </citation>
    <scope>NUCLEOTIDE SEQUENCE [LARGE SCALE GENOMIC DNA]</scope>
    <source>
        <strain evidence="2 3">DSM 15929</strain>
    </source>
</reference>
<evidence type="ECO:0000313" key="2">
    <source>
        <dbReference type="EMBL" id="SHL58879.1"/>
    </source>
</evidence>
<keyword evidence="3" id="KW-1185">Reference proteome</keyword>
<accession>A0A1M7BWC3</accession>
<keyword evidence="1" id="KW-0812">Transmembrane</keyword>